<keyword evidence="1" id="KW-0812">Transmembrane</keyword>
<evidence type="ECO:0008006" key="4">
    <source>
        <dbReference type="Google" id="ProtNLM"/>
    </source>
</evidence>
<dbReference type="EMBL" id="CP126980">
    <property type="protein sequence ID" value="WIN00515.1"/>
    <property type="molecule type" value="Genomic_DNA"/>
</dbReference>
<sequence length="273" mass="29283">MDATRYPTTPAEWSTARHRHVGPFLTHVTYRRSDGRTVVWSSRGHRKHASRLSGASWWIAVLFAAGSLCFLVAPLPAFLRLAGPAADGTVFFVGSLLFTSAAGLQWLETINTSRAPGRPAAGHRWRLLTFEPRRIDWWSCGLQLAGTLFFNVTTFRALSVGLDSPGYDRLVWRPDALGSLCFLLSGYLAYAEVTGHLLALPDRTLESAIAGVNLLGCLAFAAAAVASYVIPSAGSERGPAVVNTGTALGALCFLVGALLLFPESGRKPAAERA</sequence>
<evidence type="ECO:0000256" key="1">
    <source>
        <dbReference type="SAM" id="Phobius"/>
    </source>
</evidence>
<proteinExistence type="predicted"/>
<feature type="transmembrane region" description="Helical" evidence="1">
    <location>
        <begin position="177"/>
        <end position="200"/>
    </location>
</feature>
<feature type="transmembrane region" description="Helical" evidence="1">
    <location>
        <begin position="89"/>
        <end position="107"/>
    </location>
</feature>
<name>A0ABY8WVH5_9ACTN</name>
<keyword evidence="1" id="KW-1133">Transmembrane helix</keyword>
<keyword evidence="3" id="KW-1185">Reference proteome</keyword>
<evidence type="ECO:0000313" key="2">
    <source>
        <dbReference type="EMBL" id="WIN00515.1"/>
    </source>
</evidence>
<protein>
    <recommendedName>
        <fullName evidence="4">YrhK domain-containing protein</fullName>
    </recommendedName>
</protein>
<feature type="transmembrane region" description="Helical" evidence="1">
    <location>
        <begin position="212"/>
        <end position="230"/>
    </location>
</feature>
<gene>
    <name evidence="2" type="ORF">ACTOB_004227</name>
</gene>
<keyword evidence="1" id="KW-0472">Membrane</keyword>
<organism evidence="2 3">
    <name type="scientific">Actinoplanes oblitus</name>
    <dbReference type="NCBI Taxonomy" id="3040509"/>
    <lineage>
        <taxon>Bacteria</taxon>
        <taxon>Bacillati</taxon>
        <taxon>Actinomycetota</taxon>
        <taxon>Actinomycetes</taxon>
        <taxon>Micromonosporales</taxon>
        <taxon>Micromonosporaceae</taxon>
        <taxon>Actinoplanes</taxon>
    </lineage>
</organism>
<dbReference type="Proteomes" id="UP001240150">
    <property type="component" value="Chromosome"/>
</dbReference>
<feature type="transmembrane region" description="Helical" evidence="1">
    <location>
        <begin position="55"/>
        <end position="77"/>
    </location>
</feature>
<evidence type="ECO:0000313" key="3">
    <source>
        <dbReference type="Proteomes" id="UP001240150"/>
    </source>
</evidence>
<accession>A0ABY8WVH5</accession>
<dbReference type="RefSeq" id="WP_284922043.1">
    <property type="nucleotide sequence ID" value="NZ_CP126980.1"/>
</dbReference>
<feature type="transmembrane region" description="Helical" evidence="1">
    <location>
        <begin position="242"/>
        <end position="261"/>
    </location>
</feature>
<reference evidence="2 3" key="1">
    <citation type="submission" date="2023-06" db="EMBL/GenBank/DDBJ databases">
        <authorList>
            <person name="Yushchuk O."/>
            <person name="Binda E."/>
            <person name="Ruckert-Reed C."/>
            <person name="Fedorenko V."/>
            <person name="Kalinowski J."/>
            <person name="Marinelli F."/>
        </authorList>
    </citation>
    <scope>NUCLEOTIDE SEQUENCE [LARGE SCALE GENOMIC DNA]</scope>
    <source>
        <strain evidence="2 3">NRRL 3884</strain>
    </source>
</reference>
<feature type="transmembrane region" description="Helical" evidence="1">
    <location>
        <begin position="135"/>
        <end position="157"/>
    </location>
</feature>